<evidence type="ECO:0000256" key="1">
    <source>
        <dbReference type="ARBA" id="ARBA00004651"/>
    </source>
</evidence>
<dbReference type="EMBL" id="CP015519">
    <property type="protein sequence ID" value="APG26976.1"/>
    <property type="molecule type" value="Genomic_DNA"/>
</dbReference>
<feature type="domain" description="Type II secretion system protein GspF" evidence="7">
    <location>
        <begin position="158"/>
        <end position="283"/>
    </location>
</feature>
<dbReference type="Pfam" id="PF00482">
    <property type="entry name" value="T2SSF"/>
    <property type="match status" value="1"/>
</dbReference>
<dbReference type="KEGG" id="pef:A7E78_03485"/>
<keyword evidence="3 6" id="KW-0812">Transmembrane</keyword>
<keyword evidence="4 6" id="KW-1133">Transmembrane helix</keyword>
<evidence type="ECO:0000256" key="3">
    <source>
        <dbReference type="ARBA" id="ARBA00022692"/>
    </source>
</evidence>
<keyword evidence="5 6" id="KW-0472">Membrane</keyword>
<keyword evidence="2" id="KW-1003">Cell membrane</keyword>
<comment type="subcellular location">
    <subcellularLocation>
        <location evidence="1">Cell membrane</location>
        <topology evidence="1">Multi-pass membrane protein</topology>
    </subcellularLocation>
</comment>
<dbReference type="AlphaFoldDB" id="A0A1L3GLZ8"/>
<evidence type="ECO:0000256" key="4">
    <source>
        <dbReference type="ARBA" id="ARBA00022989"/>
    </source>
</evidence>
<evidence type="ECO:0000313" key="8">
    <source>
        <dbReference type="EMBL" id="APG26976.1"/>
    </source>
</evidence>
<keyword evidence="9" id="KW-1185">Reference proteome</keyword>
<dbReference type="InterPro" id="IPR042094">
    <property type="entry name" value="T2SS_GspF_sf"/>
</dbReference>
<reference evidence="8 9" key="1">
    <citation type="journal article" date="2017" name="Genome Announc.">
        <title>Complete Genome Sequences of Two Acetylene-Fermenting Pelobacter acetylenicus Strains.</title>
        <authorList>
            <person name="Sutton J.M."/>
            <person name="Baesman S.M."/>
            <person name="Fierst J.L."/>
            <person name="Poret-Peterson A.T."/>
            <person name="Oremland R.S."/>
            <person name="Dunlap D.S."/>
            <person name="Akob D.M."/>
        </authorList>
    </citation>
    <scope>NUCLEOTIDE SEQUENCE [LARGE SCALE GENOMIC DNA]</scope>
    <source>
        <strain evidence="8 9">SFB93</strain>
    </source>
</reference>
<dbReference type="PANTHER" id="PTHR35007">
    <property type="entry name" value="INTEGRAL MEMBRANE PROTEIN-RELATED"/>
    <property type="match status" value="1"/>
</dbReference>
<dbReference type="PANTHER" id="PTHR35007:SF1">
    <property type="entry name" value="PILUS ASSEMBLY PROTEIN"/>
    <property type="match status" value="1"/>
</dbReference>
<evidence type="ECO:0000256" key="6">
    <source>
        <dbReference type="SAM" id="Phobius"/>
    </source>
</evidence>
<evidence type="ECO:0000259" key="7">
    <source>
        <dbReference type="Pfam" id="PF00482"/>
    </source>
</evidence>
<dbReference type="OrthoDB" id="597333at2"/>
<feature type="transmembrane region" description="Helical" evidence="6">
    <location>
        <begin position="266"/>
        <end position="286"/>
    </location>
</feature>
<dbReference type="Gene3D" id="1.20.81.30">
    <property type="entry name" value="Type II secretion system (T2SS), domain F"/>
    <property type="match status" value="1"/>
</dbReference>
<protein>
    <recommendedName>
        <fullName evidence="7">Type II secretion system protein GspF domain-containing protein</fullName>
    </recommendedName>
</protein>
<dbReference type="STRING" id="1842532.A7E78_03485"/>
<feature type="transmembrane region" description="Helical" evidence="6">
    <location>
        <begin position="6"/>
        <end position="27"/>
    </location>
</feature>
<feature type="transmembrane region" description="Helical" evidence="6">
    <location>
        <begin position="121"/>
        <end position="139"/>
    </location>
</feature>
<evidence type="ECO:0000313" key="9">
    <source>
        <dbReference type="Proteomes" id="UP000182517"/>
    </source>
</evidence>
<dbReference type="GO" id="GO:0005886">
    <property type="term" value="C:plasma membrane"/>
    <property type="evidence" value="ECO:0007669"/>
    <property type="project" value="UniProtKB-SubCell"/>
</dbReference>
<feature type="transmembrane region" description="Helical" evidence="6">
    <location>
        <begin position="86"/>
        <end position="109"/>
    </location>
</feature>
<organism evidence="8 9">
    <name type="scientific">Syntrophotalea acetylenivorans</name>
    <dbReference type="NCBI Taxonomy" id="1842532"/>
    <lineage>
        <taxon>Bacteria</taxon>
        <taxon>Pseudomonadati</taxon>
        <taxon>Thermodesulfobacteriota</taxon>
        <taxon>Desulfuromonadia</taxon>
        <taxon>Desulfuromonadales</taxon>
        <taxon>Syntrophotaleaceae</taxon>
        <taxon>Syntrophotalea</taxon>
    </lineage>
</organism>
<gene>
    <name evidence="8" type="ORF">A7E78_03485</name>
</gene>
<evidence type="ECO:0000256" key="2">
    <source>
        <dbReference type="ARBA" id="ARBA00022475"/>
    </source>
</evidence>
<sequence>MDVLTLLLLAAVFLFTVSLVGMIFLAWTESRFAEKHVIKKRLYYISAGGKHGQEKLKKYRERVLKDVGAFESLALKMPRVSSLDRLLLKAGIPLNATTFIIGTVAFAAIGTLLGLKLLPQAITAYGLGILLLVLPFLALKVAERNYFNRFQEQLPEALDLLARALRSGHALTSGLEMVATEMDDPIKSEIGAAVDEINLGLTFQEAFENLCARVPSTDLRFFTISVLIQRETGGNIAEILDNISRLIRERIQFARQVKALTAEGRYSAGVLISLPIFLFIYIYFANYTYLSLLWSEELGKYMMFGAVISQIVGSYLIKRIVTIDI</sequence>
<dbReference type="Proteomes" id="UP000182517">
    <property type="component" value="Chromosome"/>
</dbReference>
<feature type="transmembrane region" description="Helical" evidence="6">
    <location>
        <begin position="298"/>
        <end position="317"/>
    </location>
</feature>
<proteinExistence type="predicted"/>
<dbReference type="RefSeq" id="WP_072282936.1">
    <property type="nucleotide sequence ID" value="NZ_CP015519.1"/>
</dbReference>
<name>A0A1L3GLZ8_9BACT</name>
<dbReference type="InterPro" id="IPR018076">
    <property type="entry name" value="T2SS_GspF_dom"/>
</dbReference>
<accession>A0A1L3GLZ8</accession>
<evidence type="ECO:0000256" key="5">
    <source>
        <dbReference type="ARBA" id="ARBA00023136"/>
    </source>
</evidence>